<dbReference type="SMART" id="SM00320">
    <property type="entry name" value="WD40"/>
    <property type="match status" value="7"/>
</dbReference>
<evidence type="ECO:0000256" key="2">
    <source>
        <dbReference type="ARBA" id="ARBA00022737"/>
    </source>
</evidence>
<dbReference type="AlphaFoldDB" id="A0A674AAR1"/>
<accession>A0A674AAR1</accession>
<dbReference type="GO" id="GO:0080008">
    <property type="term" value="C:Cul4-RING E3 ubiquitin ligase complex"/>
    <property type="evidence" value="ECO:0007669"/>
    <property type="project" value="TreeGrafter"/>
</dbReference>
<keyword evidence="6" id="KW-1185">Reference proteome</keyword>
<evidence type="ECO:0000256" key="4">
    <source>
        <dbReference type="SAM" id="MobiDB-lite"/>
    </source>
</evidence>
<reference evidence="5" key="1">
    <citation type="submission" date="2025-08" db="UniProtKB">
        <authorList>
            <consortium name="Ensembl"/>
        </authorList>
    </citation>
    <scope>IDENTIFICATION</scope>
</reference>
<keyword evidence="1 3" id="KW-0853">WD repeat</keyword>
<protein>
    <submittedName>
        <fullName evidence="5">DDB1- and CUL4-associated factor 6-like</fullName>
    </submittedName>
</protein>
<feature type="compositionally biased region" description="Polar residues" evidence="4">
    <location>
        <begin position="427"/>
        <end position="448"/>
    </location>
</feature>
<evidence type="ECO:0000256" key="3">
    <source>
        <dbReference type="PROSITE-ProRule" id="PRU00221"/>
    </source>
</evidence>
<gene>
    <name evidence="5" type="primary">LOC115196448</name>
</gene>
<feature type="compositionally biased region" description="Basic and acidic residues" evidence="4">
    <location>
        <begin position="316"/>
        <end position="326"/>
    </location>
</feature>
<dbReference type="Gene3D" id="2.130.10.10">
    <property type="entry name" value="YVTN repeat-like/Quinoprotein amine dehydrogenase"/>
    <property type="match status" value="2"/>
</dbReference>
<dbReference type="SUPFAM" id="SSF50978">
    <property type="entry name" value="WD40 repeat-like"/>
    <property type="match status" value="1"/>
</dbReference>
<dbReference type="InterPro" id="IPR001680">
    <property type="entry name" value="WD40_rpt"/>
</dbReference>
<dbReference type="PROSITE" id="PS50082">
    <property type="entry name" value="WD_REPEATS_2"/>
    <property type="match status" value="2"/>
</dbReference>
<keyword evidence="2" id="KW-0677">Repeat</keyword>
<feature type="repeat" description="WD" evidence="3">
    <location>
        <begin position="46"/>
        <end position="76"/>
    </location>
</feature>
<dbReference type="Pfam" id="PF00400">
    <property type="entry name" value="WD40"/>
    <property type="match status" value="4"/>
</dbReference>
<dbReference type="GeneTree" id="ENSGT00950000182900"/>
<proteinExistence type="predicted"/>
<dbReference type="OMA" id="MEQLYLF"/>
<dbReference type="PANTHER" id="PTHR15574">
    <property type="entry name" value="WD REPEAT DOMAIN-CONTAINING FAMILY"/>
    <property type="match status" value="1"/>
</dbReference>
<organism evidence="5 6">
    <name type="scientific">Salmo trutta</name>
    <name type="common">Brown trout</name>
    <dbReference type="NCBI Taxonomy" id="8032"/>
    <lineage>
        <taxon>Eukaryota</taxon>
        <taxon>Metazoa</taxon>
        <taxon>Chordata</taxon>
        <taxon>Craniata</taxon>
        <taxon>Vertebrata</taxon>
        <taxon>Euteleostomi</taxon>
        <taxon>Actinopterygii</taxon>
        <taxon>Neopterygii</taxon>
        <taxon>Teleostei</taxon>
        <taxon>Protacanthopterygii</taxon>
        <taxon>Salmoniformes</taxon>
        <taxon>Salmonidae</taxon>
        <taxon>Salmoninae</taxon>
        <taxon>Salmo</taxon>
    </lineage>
</organism>
<feature type="compositionally biased region" description="Polar residues" evidence="4">
    <location>
        <begin position="461"/>
        <end position="476"/>
    </location>
</feature>
<name>A0A674AAR1_SALTR</name>
<dbReference type="GO" id="GO:0005737">
    <property type="term" value="C:cytoplasm"/>
    <property type="evidence" value="ECO:0007669"/>
    <property type="project" value="TreeGrafter"/>
</dbReference>
<reference evidence="5" key="2">
    <citation type="submission" date="2025-09" db="UniProtKB">
        <authorList>
            <consortium name="Ensembl"/>
        </authorList>
    </citation>
    <scope>IDENTIFICATION</scope>
</reference>
<feature type="compositionally biased region" description="Low complexity" evidence="4">
    <location>
        <begin position="385"/>
        <end position="403"/>
    </location>
</feature>
<feature type="region of interest" description="Disordered" evidence="4">
    <location>
        <begin position="348"/>
        <end position="488"/>
    </location>
</feature>
<dbReference type="InParanoid" id="A0A674AAR1"/>
<evidence type="ECO:0000313" key="5">
    <source>
        <dbReference type="Ensembl" id="ENSSTUP00000056140.1"/>
    </source>
</evidence>
<dbReference type="InterPro" id="IPR045151">
    <property type="entry name" value="DCAF8"/>
</dbReference>
<dbReference type="PANTHER" id="PTHR15574:SF39">
    <property type="entry name" value="DDB1- AND CUL4-ASSOCIATED FACTOR 6"/>
    <property type="match status" value="1"/>
</dbReference>
<dbReference type="Ensembl" id="ENSSTUT00000058726.1">
    <property type="protein sequence ID" value="ENSSTUP00000056140.1"/>
    <property type="gene ID" value="ENSSTUG00000023832.1"/>
</dbReference>
<feature type="region of interest" description="Disordered" evidence="4">
    <location>
        <begin position="282"/>
        <end position="331"/>
    </location>
</feature>
<evidence type="ECO:0000313" key="6">
    <source>
        <dbReference type="Proteomes" id="UP000472277"/>
    </source>
</evidence>
<dbReference type="InterPro" id="IPR015943">
    <property type="entry name" value="WD40/YVTN_repeat-like_dom_sf"/>
</dbReference>
<feature type="compositionally biased region" description="Basic and acidic residues" evidence="4">
    <location>
        <begin position="282"/>
        <end position="307"/>
    </location>
</feature>
<feature type="repeat" description="WD" evidence="3">
    <location>
        <begin position="611"/>
        <end position="643"/>
    </location>
</feature>
<evidence type="ECO:0000256" key="1">
    <source>
        <dbReference type="ARBA" id="ARBA00022574"/>
    </source>
</evidence>
<sequence length="708" mass="79319">TMPCTNNLIWDIRKRTIGSNKINNFTRSNYLGRKEFVQRLKLEASLDVHEGSVNTICWNDTGEYILSGSDDDKLVITNPYSRKVKASITSWHRSNILSAKFMPQTNDRMIVSAAADGKIFLTNVERGSNMDPVLQYHCHNGAAYEILMVPSDPHSFLSCGEDGTIRWFDVRVSPGCWQTNCKKDILIDCRRAVTSMTISPVESFYLATGCSDSSVRIYDRRMLGTIATGSGVAGMCARFVPRHLVNKLCRVTSLAYSRDGREVLASYASDCLYLFDPKDDKGRELKGPSQDNKKETQQKRLRLRGDWSDTGPLSRPESERERDGESRPGVSLMQRMSDMLSRWFEDASEAQNNRGARPQPRPRVDPAAAPQGSGLHQEAMVLGNPAPSQPTSTASFSSSSMESPRSRRSGTGTGSLQPSPGEPILSLTYSNQGTTSSTIQLDFSSGGASDQGEPPRIRSPEQVSDTRQISSLSQSEVEGMGEEPTPQHSWPTQLIIELLESCLAIKVDVLFPSFHRFNLRGSELGERVLRRSAAARIQEIFRRRKEKKELADCETRRIGKPSVEKVYKGHRNSRTMTNQCCFWGDQFVLSGSDCGHIFIWDRETGEHLMLLEADQHVINCLQPHPYEPLLATSGIDSNIKIWSPMEESPSFNRVLAEEVTFRNELMLEETRNTITVPASFMLRMLAQLNHSITAGERDTHSEDNEEDE</sequence>
<dbReference type="InterPro" id="IPR036322">
    <property type="entry name" value="WD40_repeat_dom_sf"/>
</dbReference>
<dbReference type="GO" id="GO:0045944">
    <property type="term" value="P:positive regulation of transcription by RNA polymerase II"/>
    <property type="evidence" value="ECO:0007669"/>
    <property type="project" value="TreeGrafter"/>
</dbReference>
<dbReference type="Proteomes" id="UP000472277">
    <property type="component" value="Chromosome 6"/>
</dbReference>